<feature type="domain" description="NlpC/P60" evidence="6">
    <location>
        <begin position="50"/>
        <end position="176"/>
    </location>
</feature>
<dbReference type="InterPro" id="IPR000064">
    <property type="entry name" value="NLP_P60_dom"/>
</dbReference>
<reference evidence="7 8" key="1">
    <citation type="submission" date="2013-12" db="EMBL/GenBank/DDBJ databases">
        <authorList>
            <consortium name="DOE Joint Genome Institute"/>
            <person name="Eisen J."/>
            <person name="Huntemann M."/>
            <person name="Han J."/>
            <person name="Chen A."/>
            <person name="Kyrpides N."/>
            <person name="Mavromatis K."/>
            <person name="Markowitz V."/>
            <person name="Palaniappan K."/>
            <person name="Ivanova N."/>
            <person name="Schaumberg A."/>
            <person name="Pati A."/>
            <person name="Liolios K."/>
            <person name="Nordberg H.P."/>
            <person name="Cantor M.N."/>
            <person name="Hua S.X."/>
            <person name="Woyke T."/>
        </authorList>
    </citation>
    <scope>NUCLEOTIDE SEQUENCE [LARGE SCALE GENOMIC DNA]</scope>
    <source>
        <strain evidence="8">DSM 19437</strain>
    </source>
</reference>
<feature type="region of interest" description="Disordered" evidence="5">
    <location>
        <begin position="1"/>
        <end position="41"/>
    </location>
</feature>
<dbReference type="GO" id="GO:0006508">
    <property type="term" value="P:proteolysis"/>
    <property type="evidence" value="ECO:0007669"/>
    <property type="project" value="UniProtKB-KW"/>
</dbReference>
<evidence type="ECO:0000256" key="5">
    <source>
        <dbReference type="SAM" id="MobiDB-lite"/>
    </source>
</evidence>
<evidence type="ECO:0000256" key="1">
    <source>
        <dbReference type="ARBA" id="ARBA00007074"/>
    </source>
</evidence>
<proteinExistence type="inferred from homology"/>
<dbReference type="STRING" id="929713.NIASO_12500"/>
<feature type="compositionally biased region" description="Polar residues" evidence="5">
    <location>
        <begin position="1"/>
        <end position="39"/>
    </location>
</feature>
<sequence length="177" mass="19605">MFSCSSARKSRRTNVLTGSTVETIPATESKTPPENNNYSGPVRSLDVPLDIDRKAFVNYAKTFLGTPYKYGSSNPANGLDCSGLLYHIFQHYRVKSPRSSYDYANVGTTISLRKALPGDIILFSGENSRRIGHMGIVTENKDILKFIHAPGSGTRVTITPLSGYFEKHFVKVIRVLE</sequence>
<dbReference type="PANTHER" id="PTHR47053">
    <property type="entry name" value="MUREIN DD-ENDOPEPTIDASE MEPH-RELATED"/>
    <property type="match status" value="1"/>
</dbReference>
<dbReference type="AlphaFoldDB" id="W0F369"/>
<dbReference type="PANTHER" id="PTHR47053:SF1">
    <property type="entry name" value="MUREIN DD-ENDOPEPTIDASE MEPH-RELATED"/>
    <property type="match status" value="1"/>
</dbReference>
<evidence type="ECO:0000256" key="3">
    <source>
        <dbReference type="ARBA" id="ARBA00022801"/>
    </source>
</evidence>
<keyword evidence="4" id="KW-0788">Thiol protease</keyword>
<evidence type="ECO:0000313" key="8">
    <source>
        <dbReference type="Proteomes" id="UP000003586"/>
    </source>
</evidence>
<evidence type="ECO:0000259" key="6">
    <source>
        <dbReference type="PROSITE" id="PS51935"/>
    </source>
</evidence>
<evidence type="ECO:0000256" key="2">
    <source>
        <dbReference type="ARBA" id="ARBA00022670"/>
    </source>
</evidence>
<dbReference type="KEGG" id="nso:NIASO_12500"/>
<accession>W0F369</accession>
<dbReference type="InterPro" id="IPR038765">
    <property type="entry name" value="Papain-like_cys_pep_sf"/>
</dbReference>
<comment type="similarity">
    <text evidence="1">Belongs to the peptidase C40 family.</text>
</comment>
<keyword evidence="2" id="KW-0645">Protease</keyword>
<dbReference type="EMBL" id="CP007035">
    <property type="protein sequence ID" value="AHF15751.1"/>
    <property type="molecule type" value="Genomic_DNA"/>
</dbReference>
<dbReference type="GO" id="GO:0008234">
    <property type="term" value="F:cysteine-type peptidase activity"/>
    <property type="evidence" value="ECO:0007669"/>
    <property type="project" value="UniProtKB-KW"/>
</dbReference>
<dbReference type="InterPro" id="IPR051202">
    <property type="entry name" value="Peptidase_C40"/>
</dbReference>
<dbReference type="Pfam" id="PF00877">
    <property type="entry name" value="NLPC_P60"/>
    <property type="match status" value="1"/>
</dbReference>
<protein>
    <submittedName>
        <fullName evidence="7">Hydrolase</fullName>
    </submittedName>
</protein>
<dbReference type="Gene3D" id="3.90.1720.10">
    <property type="entry name" value="endopeptidase domain like (from Nostoc punctiforme)"/>
    <property type="match status" value="1"/>
</dbReference>
<dbReference type="SUPFAM" id="SSF54001">
    <property type="entry name" value="Cysteine proteinases"/>
    <property type="match status" value="1"/>
</dbReference>
<keyword evidence="8" id="KW-1185">Reference proteome</keyword>
<keyword evidence="3 7" id="KW-0378">Hydrolase</keyword>
<evidence type="ECO:0000256" key="4">
    <source>
        <dbReference type="ARBA" id="ARBA00022807"/>
    </source>
</evidence>
<gene>
    <name evidence="7" type="ORF">NIASO_12500</name>
</gene>
<dbReference type="PROSITE" id="PS51935">
    <property type="entry name" value="NLPC_P60"/>
    <property type="match status" value="1"/>
</dbReference>
<dbReference type="Proteomes" id="UP000003586">
    <property type="component" value="Chromosome"/>
</dbReference>
<name>W0F369_9BACT</name>
<dbReference type="eggNOG" id="COG0791">
    <property type="taxonomic scope" value="Bacteria"/>
</dbReference>
<dbReference type="HOGENOM" id="CLU_016043_7_0_10"/>
<evidence type="ECO:0000313" key="7">
    <source>
        <dbReference type="EMBL" id="AHF15751.1"/>
    </source>
</evidence>
<organism evidence="7 8">
    <name type="scientific">Niabella soli DSM 19437</name>
    <dbReference type="NCBI Taxonomy" id="929713"/>
    <lineage>
        <taxon>Bacteria</taxon>
        <taxon>Pseudomonadati</taxon>
        <taxon>Bacteroidota</taxon>
        <taxon>Chitinophagia</taxon>
        <taxon>Chitinophagales</taxon>
        <taxon>Chitinophagaceae</taxon>
        <taxon>Niabella</taxon>
    </lineage>
</organism>